<comment type="subunit">
    <text evidence="11">Monomer. Interacts with ANKRD16; the interaction is direct.</text>
</comment>
<feature type="coiled-coil region" evidence="12">
    <location>
        <begin position="823"/>
        <end position="850"/>
    </location>
</feature>
<evidence type="ECO:0000256" key="8">
    <source>
        <dbReference type="ARBA" id="ARBA00022884"/>
    </source>
</evidence>
<dbReference type="Gene3D" id="3.30.980.10">
    <property type="entry name" value="Threonyl-trna Synthetase, Chain A, domain 2"/>
    <property type="match status" value="1"/>
</dbReference>
<keyword evidence="6 11" id="KW-0547">Nucleotide-binding</keyword>
<dbReference type="GO" id="GO:0160049">
    <property type="term" value="P:negative regulation of cGAS/STING signaling pathway"/>
    <property type="evidence" value="ECO:0007669"/>
    <property type="project" value="UniProtKB-ARBA"/>
</dbReference>
<dbReference type="GO" id="GO:0006419">
    <property type="term" value="P:alanyl-tRNA aminoacylation"/>
    <property type="evidence" value="ECO:0007669"/>
    <property type="project" value="InterPro"/>
</dbReference>
<feature type="domain" description="Alanyl-transfer RNA synthetases family profile" evidence="13">
    <location>
        <begin position="37"/>
        <end position="774"/>
    </location>
</feature>
<comment type="PTM">
    <text evidence="11">ISGylated.</text>
</comment>
<dbReference type="Proteomes" id="UP000002494">
    <property type="component" value="Chromosome 9"/>
</dbReference>
<evidence type="ECO:0000256" key="9">
    <source>
        <dbReference type="ARBA" id="ARBA00022917"/>
    </source>
</evidence>
<dbReference type="RGD" id="1310617">
    <property type="gene designation" value="Aars2"/>
</dbReference>
<accession>A0A0H2UHV7</accession>
<dbReference type="GO" id="GO:0008270">
    <property type="term" value="F:zinc ion binding"/>
    <property type="evidence" value="ECO:0007669"/>
    <property type="project" value="UniProtKB-UniRule"/>
</dbReference>
<keyword evidence="11" id="KW-0832">Ubl conjugation</keyword>
<evidence type="ECO:0000256" key="4">
    <source>
        <dbReference type="ARBA" id="ARBA00022555"/>
    </source>
</evidence>
<evidence type="ECO:0000256" key="11">
    <source>
        <dbReference type="HAMAP-Rule" id="MF_03133"/>
    </source>
</evidence>
<evidence type="ECO:0000259" key="13">
    <source>
        <dbReference type="PROSITE" id="PS50860"/>
    </source>
</evidence>
<keyword evidence="8 11" id="KW-0694">RNA-binding</keyword>
<dbReference type="NCBIfam" id="TIGR00344">
    <property type="entry name" value="alaS"/>
    <property type="match status" value="1"/>
</dbReference>
<proteinExistence type="evidence at protein level"/>
<dbReference type="PANTHER" id="PTHR11777:SF8">
    <property type="entry name" value="ALANINE--TRNA LIGASE, MITOCHONDRIAL"/>
    <property type="match status" value="1"/>
</dbReference>
<dbReference type="Gene3D" id="2.40.30.130">
    <property type="match status" value="1"/>
</dbReference>
<evidence type="ECO:0000256" key="6">
    <source>
        <dbReference type="ARBA" id="ARBA00022741"/>
    </source>
</evidence>
<dbReference type="AlphaFoldDB" id="A0A0H2UHV7"/>
<dbReference type="EC" id="6.1.1.7" evidence="2"/>
<dbReference type="SMART" id="SM00863">
    <property type="entry name" value="tRNA_SAD"/>
    <property type="match status" value="1"/>
</dbReference>
<dbReference type="Gene3D" id="3.30.930.10">
    <property type="entry name" value="Bira Bifunctional Protein, Domain 2"/>
    <property type="match status" value="1"/>
</dbReference>
<feature type="binding site" evidence="11">
    <location>
        <position position="614"/>
    </location>
    <ligand>
        <name>Zn(2+)</name>
        <dbReference type="ChEBI" id="CHEBI:29105"/>
    </ligand>
</feature>
<dbReference type="InterPro" id="IPR045864">
    <property type="entry name" value="aa-tRNA-synth_II/BPL/LPL"/>
</dbReference>
<dbReference type="InterPro" id="IPR018164">
    <property type="entry name" value="Ala-tRNA-synth_IIc_N"/>
</dbReference>
<dbReference type="OMA" id="NCLEIWN"/>
<keyword evidence="11" id="KW-0862">Zinc</keyword>
<evidence type="ECO:0000313" key="15">
    <source>
        <dbReference type="Proteomes" id="UP000002494"/>
    </source>
</evidence>
<comment type="caution">
    <text evidence="11">Lacks conserved residue(s) required for the propagation of feature annotation.</text>
</comment>
<dbReference type="GO" id="GO:0000049">
    <property type="term" value="F:tRNA binding"/>
    <property type="evidence" value="ECO:0007669"/>
    <property type="project" value="UniProtKB-KW"/>
</dbReference>
<dbReference type="PANTHER" id="PTHR11777">
    <property type="entry name" value="ALANYL-TRNA SYNTHETASE"/>
    <property type="match status" value="1"/>
</dbReference>
<dbReference type="HAMAP" id="MF_00036_B">
    <property type="entry name" value="Ala_tRNA_synth_B"/>
    <property type="match status" value="1"/>
</dbReference>
<dbReference type="VEuPathDB" id="HostDB:ENSRNOG00000025808"/>
<sequence>MAASVAAAAGRLRRAIGRSCPWQRFSTEPHPPHGAAVRDAFLSFFRDRHGHRLVPSASVRPRGDPSLLFVNAGMNQFKPIFLGTVDPRSEMAGFRRVANSQKCVRAGGRHNDLEDVGRDLSHHTFFEMLGNWAFGGEYFKKEACSMAWELLTQVYGIPEDRLWVSYFSGDSKTGLDPDLETRDIWLSLGVPASRVLSFGLQENFWEMGDTGPCGPCTEIHYDLAGGMGPPQLVELWNLVFMQHYREADGSLHLLPQQHVDTGMGLERLVAVLQGKHSTYDTDLFSPLLDAIHQSCRVPPYSGRVGAADEGRIDTAYRVVADHIRTLSVCIADGVSPGMSGAPLVLRRILRRAVRYSTEVLQAPPGFLGNLVPVVVATLIANLVSEDEAAFLASLQRGRRIIDRTVKRLGPSDLFPAEVAWSLSLSGNLGIPLDLVQLMLEEKGVKLDTAGLEQLAQKEAQHRAQQAEAAQEEGLCLDVHALEELHRQGIPTTDDSPKYNYSLRPNGDYEFGLCEAQVLQLYSETGTAVASVGEGQRCGLLLDRTNFYAEQGGQASDRGYLIRTGQQDVLFPVARAQVCGGFILHEAMAPECLQVGDRVQLYVDKAWRMGCMVKHTATHLLNWALRQTLGPTTEQRGSHLNPERLRFDVATQTPLTTEQLRTVESYVQEAVGQDKPVYMEEVPLAHTARIPGLRSLDEVYPDPVRVVSVGVPVAQALAPASQAALQTSVELCCGTHLLSTGAVGDLVIIGDRQLVKGITRLLAITGEQAQQAREVGQSLSQEVEVASERLSRGSRDLLEAHRLSKDIGRLIEFTESAVIPQWQRQEQQTTLKMLQRRANTAIRKLEKSQATEKSQELLKRHSEGPLIVDTVSAQSLSVLVKVVRQLCKQAPSMSVLLLSPQPTGSVLCACQVAQGATPTFTAEAWALAVCSHMGGKAWGSPVIAQGTGHTADLEAALRTARAYALNQL</sequence>
<dbReference type="SUPFAM" id="SSF55681">
    <property type="entry name" value="Class II aaRS and biotin synthetases"/>
    <property type="match status" value="1"/>
</dbReference>
<evidence type="ECO:0000256" key="1">
    <source>
        <dbReference type="ARBA" id="ARBA00008429"/>
    </source>
</evidence>
<keyword evidence="7 11" id="KW-0067">ATP-binding</keyword>
<dbReference type="GO" id="GO:0005524">
    <property type="term" value="F:ATP binding"/>
    <property type="evidence" value="ECO:0007669"/>
    <property type="project" value="UniProtKB-UniRule"/>
</dbReference>
<evidence type="ECO:0007829" key="17">
    <source>
        <dbReference type="PeptideAtlas" id="A0A0H2UHV7"/>
    </source>
</evidence>
<comment type="cofactor">
    <cofactor evidence="11">
        <name>Zn(2+)</name>
        <dbReference type="ChEBI" id="CHEBI:29105"/>
    </cofactor>
    <text evidence="11">Binds 1 zinc ion per subunit.</text>
</comment>
<evidence type="ECO:0000313" key="14">
    <source>
        <dbReference type="Ensembl" id="ENSRNOP00000037568.7"/>
    </source>
</evidence>
<keyword evidence="9 11" id="KW-0648">Protein biosynthesis</keyword>
<reference evidence="14" key="1">
    <citation type="submission" date="2024-01" db="EMBL/GenBank/DDBJ databases">
        <title>GRCr8: a new rat reference genome assembly contstructed from accurate long reads and long range scaffolding.</title>
        <authorList>
            <person name="Doris P.A."/>
            <person name="Kalbfleisch T."/>
            <person name="Li K."/>
            <person name="Howe K."/>
            <person name="Wood J."/>
        </authorList>
    </citation>
    <scope>NUCLEOTIDE SEQUENCE [LARGE SCALE GENOMIC DNA]</scope>
    <source>
        <strain evidence="14">Brown Norway</strain>
    </source>
</reference>
<comment type="catalytic activity">
    <reaction evidence="11">
        <text>tRNA(Ala) + L-alanine + ATP = L-alanyl-tRNA(Ala) + AMP + diphosphate</text>
        <dbReference type="Rhea" id="RHEA:12540"/>
        <dbReference type="Rhea" id="RHEA-COMP:9657"/>
        <dbReference type="Rhea" id="RHEA-COMP:9923"/>
        <dbReference type="ChEBI" id="CHEBI:30616"/>
        <dbReference type="ChEBI" id="CHEBI:33019"/>
        <dbReference type="ChEBI" id="CHEBI:57972"/>
        <dbReference type="ChEBI" id="CHEBI:78442"/>
        <dbReference type="ChEBI" id="CHEBI:78497"/>
        <dbReference type="ChEBI" id="CHEBI:456215"/>
        <dbReference type="EC" id="6.1.1.7"/>
    </reaction>
</comment>
<dbReference type="GO" id="GO:0004813">
    <property type="term" value="F:alanine-tRNA ligase activity"/>
    <property type="evidence" value="ECO:0007669"/>
    <property type="project" value="UniProtKB-UniRule"/>
</dbReference>
<dbReference type="GeneTree" id="ENSGT00940000158246"/>
<dbReference type="InterPro" id="IPR009000">
    <property type="entry name" value="Transl_B-barrel_sf"/>
</dbReference>
<reference evidence="14" key="3">
    <citation type="submission" date="2025-09" db="UniProtKB">
        <authorList>
            <consortium name="Ensembl"/>
        </authorList>
    </citation>
    <scope>IDENTIFICATION</scope>
    <source>
        <strain evidence="14">Brown Norway</strain>
    </source>
</reference>
<protein>
    <recommendedName>
        <fullName evidence="3">Alanine--tRNA ligase</fullName>
        <ecNumber evidence="2">6.1.1.7</ecNumber>
    </recommendedName>
</protein>
<dbReference type="PROSITE" id="PS50860">
    <property type="entry name" value="AA_TRNA_LIGASE_II_ALA"/>
    <property type="match status" value="1"/>
</dbReference>
<dbReference type="Pfam" id="PF07973">
    <property type="entry name" value="tRNA_SAD"/>
    <property type="match status" value="1"/>
</dbReference>
<keyword evidence="4 11" id="KW-0820">tRNA-binding</keyword>
<feature type="binding site" evidence="11">
    <location>
        <position position="618"/>
    </location>
    <ligand>
        <name>Zn(2+)</name>
        <dbReference type="ChEBI" id="CHEBI:29105"/>
    </ligand>
</feature>
<evidence type="ECO:0000256" key="5">
    <source>
        <dbReference type="ARBA" id="ARBA00022598"/>
    </source>
</evidence>
<dbReference type="InterPro" id="IPR018163">
    <property type="entry name" value="Thr/Ala-tRNA-synth_IIc_edit"/>
</dbReference>
<evidence type="ECO:0000256" key="2">
    <source>
        <dbReference type="ARBA" id="ARBA00013168"/>
    </source>
</evidence>
<organism evidence="14 15">
    <name type="scientific">Rattus norvegicus</name>
    <name type="common">Rat</name>
    <dbReference type="NCBI Taxonomy" id="10116"/>
    <lineage>
        <taxon>Eukaryota</taxon>
        <taxon>Metazoa</taxon>
        <taxon>Chordata</taxon>
        <taxon>Craniata</taxon>
        <taxon>Vertebrata</taxon>
        <taxon>Euteleostomi</taxon>
        <taxon>Mammalia</taxon>
        <taxon>Eutheria</taxon>
        <taxon>Euarchontoglires</taxon>
        <taxon>Glires</taxon>
        <taxon>Rodentia</taxon>
        <taxon>Myomorpha</taxon>
        <taxon>Muroidea</taxon>
        <taxon>Muridae</taxon>
        <taxon>Murinae</taxon>
        <taxon>Rattus</taxon>
    </lineage>
</organism>
<evidence type="ECO:0000256" key="10">
    <source>
        <dbReference type="ARBA" id="ARBA00023146"/>
    </source>
</evidence>
<evidence type="ECO:0000313" key="16">
    <source>
        <dbReference type="RGD" id="1310617"/>
    </source>
</evidence>
<dbReference type="InterPro" id="IPR050058">
    <property type="entry name" value="Ala-tRNA_ligase"/>
</dbReference>
<reference evidence="14" key="2">
    <citation type="submission" date="2025-08" db="UniProtKB">
        <authorList>
            <consortium name="Ensembl"/>
        </authorList>
    </citation>
    <scope>IDENTIFICATION</scope>
    <source>
        <strain evidence="14">Brown Norway</strain>
    </source>
</reference>
<dbReference type="Ensembl" id="ENSRNOT00000031549.7">
    <property type="protein sequence ID" value="ENSRNOP00000037568.7"/>
    <property type="gene ID" value="ENSRNOG00000025808.8"/>
</dbReference>
<feature type="binding site" evidence="11">
    <location>
        <position position="731"/>
    </location>
    <ligand>
        <name>Zn(2+)</name>
        <dbReference type="ChEBI" id="CHEBI:29105"/>
    </ligand>
</feature>
<keyword evidence="15" id="KW-1185">Reference proteome</keyword>
<gene>
    <name evidence="14 16" type="primary">Aars2</name>
    <name evidence="11" type="synonym">AARS</name>
</gene>
<evidence type="ECO:0000256" key="7">
    <source>
        <dbReference type="ARBA" id="ARBA00022840"/>
    </source>
</evidence>
<dbReference type="InterPro" id="IPR018165">
    <property type="entry name" value="Ala-tRNA-synth_IIc_core"/>
</dbReference>
<comment type="domain">
    <text evidence="11">Consists of three domains; the N-terminal catalytic domain, the editing domain and the C-terminal C-Ala domain. The editing domain removes incorrectly charged amino acids, while the C-Ala domain, along with tRNA(Ala), serves as a bridge to cooperatively bring together the editing and aminoacylation centers thus stimulating deacylation of misacylated tRNAs.</text>
</comment>
<dbReference type="CDD" id="cd00673">
    <property type="entry name" value="AlaRS_core"/>
    <property type="match status" value="1"/>
</dbReference>
<keyword evidence="12" id="KW-0175">Coiled coil</keyword>
<comment type="function">
    <text evidence="11">Catalyzes the attachment of alanine to tRNA(Ala) in a two-step reaction: alanine is first activated by ATP to form Ala-AMP and then transferred to the acceptor end of tRNA(Ala). Also edits incorrectly charged tRNA(Ala) via its editing domain.</text>
</comment>
<dbReference type="Bgee" id="ENSRNOG00000025808">
    <property type="expression patterns" value="Expressed in skeletal muscle tissue and 19 other cell types or tissues"/>
</dbReference>
<dbReference type="Gene3D" id="3.10.310.40">
    <property type="match status" value="1"/>
</dbReference>
<dbReference type="GO" id="GO:0141207">
    <property type="term" value="F:peptide lactyltransferase (ATP-dependent) activity"/>
    <property type="evidence" value="ECO:0007669"/>
    <property type="project" value="UniProtKB-ARBA"/>
</dbReference>
<dbReference type="GO" id="GO:0005739">
    <property type="term" value="C:mitochondrion"/>
    <property type="evidence" value="ECO:0007669"/>
    <property type="project" value="UniProtKB-SubCell"/>
</dbReference>
<keyword evidence="11" id="KW-0479">Metal-binding</keyword>
<keyword evidence="17" id="KW-1267">Proteomics identification</keyword>
<dbReference type="Pfam" id="PF01411">
    <property type="entry name" value="tRNA-synt_2c"/>
    <property type="match status" value="1"/>
</dbReference>
<keyword evidence="5 11" id="KW-0436">Ligase</keyword>
<dbReference type="InterPro" id="IPR012947">
    <property type="entry name" value="tRNA_SAD"/>
</dbReference>
<comment type="similarity">
    <text evidence="1">Belongs to the class-II aminoacyl-tRNA synthetase family. Alax-L subfamily.</text>
</comment>
<dbReference type="PRINTS" id="PR00980">
    <property type="entry name" value="TRNASYNTHALA"/>
</dbReference>
<dbReference type="SUPFAM" id="SSF101353">
    <property type="entry name" value="Putative anticodon-binding domain of alanyl-tRNA synthetase (AlaRS)"/>
    <property type="match status" value="1"/>
</dbReference>
<name>A0A0H2UHV7_RAT</name>
<dbReference type="InterPro" id="IPR002318">
    <property type="entry name" value="Ala-tRNA-lgiase_IIc"/>
</dbReference>
<keyword evidence="10 11" id="KW-0030">Aminoacyl-tRNA synthetase</keyword>
<evidence type="ECO:0000256" key="12">
    <source>
        <dbReference type="SAM" id="Coils"/>
    </source>
</evidence>
<evidence type="ECO:0000256" key="3">
    <source>
        <dbReference type="ARBA" id="ARBA00017959"/>
    </source>
</evidence>
<dbReference type="SUPFAM" id="SSF55186">
    <property type="entry name" value="ThrRS/AlaRS common domain"/>
    <property type="match status" value="1"/>
</dbReference>
<dbReference type="InterPro" id="IPR023033">
    <property type="entry name" value="Ala_tRNA_ligase_euk/bac"/>
</dbReference>
<feature type="binding site" evidence="11">
    <location>
        <position position="735"/>
    </location>
    <ligand>
        <name>Zn(2+)</name>
        <dbReference type="ChEBI" id="CHEBI:29105"/>
    </ligand>
</feature>
<dbReference type="SUPFAM" id="SSF50447">
    <property type="entry name" value="Translation proteins"/>
    <property type="match status" value="1"/>
</dbReference>
<dbReference type="InterPro" id="IPR018162">
    <property type="entry name" value="Ala-tRNA-ligase_IIc_anticod-bd"/>
</dbReference>